<dbReference type="GO" id="GO:0000976">
    <property type="term" value="F:transcription cis-regulatory region binding"/>
    <property type="evidence" value="ECO:0007669"/>
    <property type="project" value="TreeGrafter"/>
</dbReference>
<evidence type="ECO:0000256" key="3">
    <source>
        <dbReference type="ARBA" id="ARBA00023125"/>
    </source>
</evidence>
<feature type="domain" description="Response regulatory" evidence="6">
    <location>
        <begin position="8"/>
        <end position="122"/>
    </location>
</feature>
<evidence type="ECO:0000313" key="8">
    <source>
        <dbReference type="EMBL" id="VEG61713.1"/>
    </source>
</evidence>
<dbReference type="InterPro" id="IPR039420">
    <property type="entry name" value="WalR-like"/>
</dbReference>
<dbReference type="PROSITE" id="PS50110">
    <property type="entry name" value="RESPONSE_REGULATORY"/>
    <property type="match status" value="1"/>
</dbReference>
<keyword evidence="1 4" id="KW-0597">Phosphoprotein</keyword>
<dbReference type="SUPFAM" id="SSF46894">
    <property type="entry name" value="C-terminal effector domain of the bipartite response regulators"/>
    <property type="match status" value="1"/>
</dbReference>
<dbReference type="GO" id="GO:0005829">
    <property type="term" value="C:cytosol"/>
    <property type="evidence" value="ECO:0007669"/>
    <property type="project" value="TreeGrafter"/>
</dbReference>
<dbReference type="SUPFAM" id="SSF52172">
    <property type="entry name" value="CheY-like"/>
    <property type="match status" value="1"/>
</dbReference>
<evidence type="ECO:0000259" key="7">
    <source>
        <dbReference type="PROSITE" id="PS51755"/>
    </source>
</evidence>
<dbReference type="EMBL" id="LR134359">
    <property type="protein sequence ID" value="VEG61713.1"/>
    <property type="molecule type" value="Genomic_DNA"/>
</dbReference>
<evidence type="ECO:0000256" key="2">
    <source>
        <dbReference type="ARBA" id="ARBA00023012"/>
    </source>
</evidence>
<dbReference type="GO" id="GO:0006355">
    <property type="term" value="P:regulation of DNA-templated transcription"/>
    <property type="evidence" value="ECO:0007669"/>
    <property type="project" value="InterPro"/>
</dbReference>
<dbReference type="SMART" id="SM00862">
    <property type="entry name" value="Trans_reg_C"/>
    <property type="match status" value="1"/>
</dbReference>
<dbReference type="InterPro" id="IPR036388">
    <property type="entry name" value="WH-like_DNA-bd_sf"/>
</dbReference>
<evidence type="ECO:0000259" key="6">
    <source>
        <dbReference type="PROSITE" id="PS50110"/>
    </source>
</evidence>
<dbReference type="InterPro" id="IPR001789">
    <property type="entry name" value="Sig_transdc_resp-reg_receiver"/>
</dbReference>
<evidence type="ECO:0000256" key="4">
    <source>
        <dbReference type="PROSITE-ProRule" id="PRU00169"/>
    </source>
</evidence>
<dbReference type="GO" id="GO:0000156">
    <property type="term" value="F:phosphorelay response regulator activity"/>
    <property type="evidence" value="ECO:0007669"/>
    <property type="project" value="TreeGrafter"/>
</dbReference>
<feature type="domain" description="OmpR/PhoB-type" evidence="7">
    <location>
        <begin position="129"/>
        <end position="223"/>
    </location>
</feature>
<dbReference type="AlphaFoldDB" id="A0A3S4SW53"/>
<gene>
    <name evidence="8" type="primary">ompR</name>
    <name evidence="8" type="ORF">NCTC11951_00940</name>
</gene>
<dbReference type="GO" id="GO:0032993">
    <property type="term" value="C:protein-DNA complex"/>
    <property type="evidence" value="ECO:0007669"/>
    <property type="project" value="TreeGrafter"/>
</dbReference>
<dbReference type="Pfam" id="PF00072">
    <property type="entry name" value="Response_reg"/>
    <property type="match status" value="1"/>
</dbReference>
<dbReference type="InterPro" id="IPR001867">
    <property type="entry name" value="OmpR/PhoB-type_DNA-bd"/>
</dbReference>
<dbReference type="Pfam" id="PF00486">
    <property type="entry name" value="Trans_reg_C"/>
    <property type="match status" value="1"/>
</dbReference>
<accession>A0A3S4SW53</accession>
<evidence type="ECO:0000313" key="9">
    <source>
        <dbReference type="Proteomes" id="UP000275504"/>
    </source>
</evidence>
<dbReference type="PANTHER" id="PTHR48111:SF40">
    <property type="entry name" value="PHOSPHATE REGULON TRANSCRIPTIONAL REGULATORY PROTEIN PHOB"/>
    <property type="match status" value="1"/>
</dbReference>
<dbReference type="InterPro" id="IPR016032">
    <property type="entry name" value="Sig_transdc_resp-reg_C-effctor"/>
</dbReference>
<keyword evidence="2" id="KW-0902">Two-component regulatory system</keyword>
<feature type="modified residue" description="4-aspartylphosphate" evidence="4">
    <location>
        <position position="57"/>
    </location>
</feature>
<dbReference type="Gene3D" id="3.40.50.2300">
    <property type="match status" value="1"/>
</dbReference>
<dbReference type="PANTHER" id="PTHR48111">
    <property type="entry name" value="REGULATOR OF RPOS"/>
    <property type="match status" value="1"/>
</dbReference>
<dbReference type="CDD" id="cd00383">
    <property type="entry name" value="trans_reg_C"/>
    <property type="match status" value="1"/>
</dbReference>
<reference evidence="8 9" key="1">
    <citation type="submission" date="2018-12" db="EMBL/GenBank/DDBJ databases">
        <authorList>
            <consortium name="Pathogen Informatics"/>
        </authorList>
    </citation>
    <scope>NUCLEOTIDE SEQUENCE [LARGE SCALE GENOMIC DNA]</scope>
    <source>
        <strain evidence="8 9">NCTC11951</strain>
    </source>
</reference>
<dbReference type="Gene3D" id="6.10.250.690">
    <property type="match status" value="1"/>
</dbReference>
<sequence length="223" mass="26142">MSNMLKFKILIIEDDVDLNELLVLKLKSSDYEVISLVDFFGVEDLLDNEQIDLLIVDRNLPSGDSLEKIQDLREQGYKEAVIFLTAKALHQDLLEGFESGCDDYVCKPFDFHELLLRIKAILKRHKKEEEKLFFGDFILDLANYEFFYKNQKLEISNLDYELLKCFFENPNTLLTRQFLSESVWKDDTTNDKTINIALTRLRNKFPKLKDHIISVRGVGYKLC</sequence>
<dbReference type="InterPro" id="IPR011006">
    <property type="entry name" value="CheY-like_superfamily"/>
</dbReference>
<evidence type="ECO:0000256" key="1">
    <source>
        <dbReference type="ARBA" id="ARBA00022553"/>
    </source>
</evidence>
<dbReference type="PROSITE" id="PS51755">
    <property type="entry name" value="OMPR_PHOB"/>
    <property type="match status" value="1"/>
</dbReference>
<keyword evidence="3 5" id="KW-0238">DNA-binding</keyword>
<proteinExistence type="predicted"/>
<protein>
    <submittedName>
        <fullName evidence="8">DNA binding response regulator</fullName>
    </submittedName>
</protein>
<feature type="DNA-binding region" description="OmpR/PhoB-type" evidence="5">
    <location>
        <begin position="129"/>
        <end position="223"/>
    </location>
</feature>
<dbReference type="SMART" id="SM00448">
    <property type="entry name" value="REC"/>
    <property type="match status" value="1"/>
</dbReference>
<name>A0A3S4SW53_CAMJU</name>
<dbReference type="Gene3D" id="1.10.10.10">
    <property type="entry name" value="Winged helix-like DNA-binding domain superfamily/Winged helix DNA-binding domain"/>
    <property type="match status" value="1"/>
</dbReference>
<dbReference type="Proteomes" id="UP000275504">
    <property type="component" value="Chromosome"/>
</dbReference>
<organism evidence="8 9">
    <name type="scientific">Campylobacter jejuni subsp. doylei</name>
    <dbReference type="NCBI Taxonomy" id="32021"/>
    <lineage>
        <taxon>Bacteria</taxon>
        <taxon>Pseudomonadati</taxon>
        <taxon>Campylobacterota</taxon>
        <taxon>Epsilonproteobacteria</taxon>
        <taxon>Campylobacterales</taxon>
        <taxon>Campylobacteraceae</taxon>
        <taxon>Campylobacter</taxon>
    </lineage>
</organism>
<evidence type="ECO:0000256" key="5">
    <source>
        <dbReference type="PROSITE-ProRule" id="PRU01091"/>
    </source>
</evidence>